<accession>A0A948T1H3</accession>
<proteinExistence type="predicted"/>
<dbReference type="EMBL" id="JAHLFP010000007">
    <property type="protein sequence ID" value="MBU3805516.1"/>
    <property type="molecule type" value="Genomic_DNA"/>
</dbReference>
<feature type="active site" description="Tele-AMP-histidine intermediate" evidence="1">
    <location>
        <position position="98"/>
    </location>
</feature>
<organism evidence="5 6">
    <name type="scientific">Candidatus Allofournierella pullistercoris</name>
    <dbReference type="NCBI Taxonomy" id="2838597"/>
    <lineage>
        <taxon>Bacteria</taxon>
        <taxon>Bacillati</taxon>
        <taxon>Bacillota</taxon>
        <taxon>Clostridia</taxon>
        <taxon>Eubacteriales</taxon>
        <taxon>Oscillospiraceae</taxon>
        <taxon>Allofournierella</taxon>
    </lineage>
</organism>
<dbReference type="Gene3D" id="3.30.428.10">
    <property type="entry name" value="HIT-like"/>
    <property type="match status" value="1"/>
</dbReference>
<dbReference type="InterPro" id="IPR036265">
    <property type="entry name" value="HIT-like_sf"/>
</dbReference>
<dbReference type="PANTHER" id="PTHR23089">
    <property type="entry name" value="HISTIDINE TRIAD HIT PROTEIN"/>
    <property type="match status" value="1"/>
</dbReference>
<dbReference type="InterPro" id="IPR001310">
    <property type="entry name" value="Histidine_triad_HIT"/>
</dbReference>
<dbReference type="AlphaFoldDB" id="A0A948T1H3"/>
<protein>
    <submittedName>
        <fullName evidence="5">Histidine triad nucleotide-binding protein</fullName>
    </submittedName>
</protein>
<reference evidence="5" key="1">
    <citation type="journal article" date="2021" name="PeerJ">
        <title>Extensive microbial diversity within the chicken gut microbiome revealed by metagenomics and culture.</title>
        <authorList>
            <person name="Gilroy R."/>
            <person name="Ravi A."/>
            <person name="Getino M."/>
            <person name="Pursley I."/>
            <person name="Horton D.L."/>
            <person name="Alikhan N.F."/>
            <person name="Baker D."/>
            <person name="Gharbi K."/>
            <person name="Hall N."/>
            <person name="Watson M."/>
            <person name="Adriaenssens E.M."/>
            <person name="Foster-Nyarko E."/>
            <person name="Jarju S."/>
            <person name="Secka A."/>
            <person name="Antonio M."/>
            <person name="Oren A."/>
            <person name="Chaudhuri R.R."/>
            <person name="La Ragione R."/>
            <person name="Hildebrand F."/>
            <person name="Pallen M.J."/>
        </authorList>
    </citation>
    <scope>NUCLEOTIDE SEQUENCE</scope>
    <source>
        <strain evidence="5">B5_2728</strain>
    </source>
</reference>
<name>A0A948T1H3_9FIRM</name>
<evidence type="ECO:0000313" key="5">
    <source>
        <dbReference type="EMBL" id="MBU3805516.1"/>
    </source>
</evidence>
<evidence type="ECO:0000256" key="2">
    <source>
        <dbReference type="PIRSR" id="PIRSR601310-3"/>
    </source>
</evidence>
<dbReference type="Proteomes" id="UP000713596">
    <property type="component" value="Unassembled WGS sequence"/>
</dbReference>
<dbReference type="CDD" id="cd01276">
    <property type="entry name" value="PKCI_related"/>
    <property type="match status" value="1"/>
</dbReference>
<evidence type="ECO:0000259" key="4">
    <source>
        <dbReference type="PROSITE" id="PS51084"/>
    </source>
</evidence>
<dbReference type="PROSITE" id="PS00892">
    <property type="entry name" value="HIT_1"/>
    <property type="match status" value="1"/>
</dbReference>
<dbReference type="SUPFAM" id="SSF54197">
    <property type="entry name" value="HIT-like"/>
    <property type="match status" value="1"/>
</dbReference>
<reference evidence="5" key="2">
    <citation type="submission" date="2021-04" db="EMBL/GenBank/DDBJ databases">
        <authorList>
            <person name="Gilroy R."/>
        </authorList>
    </citation>
    <scope>NUCLEOTIDE SEQUENCE</scope>
    <source>
        <strain evidence="5">B5_2728</strain>
    </source>
</reference>
<feature type="short sequence motif" description="Histidine triad motif" evidence="2 3">
    <location>
        <begin position="96"/>
        <end position="100"/>
    </location>
</feature>
<dbReference type="Pfam" id="PF11969">
    <property type="entry name" value="DcpS_C"/>
    <property type="match status" value="1"/>
</dbReference>
<dbReference type="PROSITE" id="PS51084">
    <property type="entry name" value="HIT_2"/>
    <property type="match status" value="1"/>
</dbReference>
<feature type="domain" description="HIT" evidence="4">
    <location>
        <begin position="4"/>
        <end position="112"/>
    </location>
</feature>
<evidence type="ECO:0000313" key="6">
    <source>
        <dbReference type="Proteomes" id="UP000713596"/>
    </source>
</evidence>
<dbReference type="InterPro" id="IPR011146">
    <property type="entry name" value="HIT-like"/>
</dbReference>
<dbReference type="GO" id="GO:0003824">
    <property type="term" value="F:catalytic activity"/>
    <property type="evidence" value="ECO:0007669"/>
    <property type="project" value="InterPro"/>
</dbReference>
<evidence type="ECO:0000256" key="1">
    <source>
        <dbReference type="PIRSR" id="PIRSR601310-1"/>
    </source>
</evidence>
<dbReference type="InterPro" id="IPR019808">
    <property type="entry name" value="Histidine_triad_CS"/>
</dbReference>
<evidence type="ECO:0000256" key="3">
    <source>
        <dbReference type="PROSITE-ProRule" id="PRU00464"/>
    </source>
</evidence>
<dbReference type="PRINTS" id="PR00332">
    <property type="entry name" value="HISTRIAD"/>
</dbReference>
<gene>
    <name evidence="5" type="ORF">H9882_01230</name>
</gene>
<comment type="caution">
    <text evidence="5">The sequence shown here is derived from an EMBL/GenBank/DDBJ whole genome shotgun (WGS) entry which is preliminary data.</text>
</comment>
<sequence>MDCLFCKIVAGEIPSKKLFEDEQILAFYDIQPQAPVHFLVIPKEHIASAQDLKAEHGALLGHIFETISHLCDQLGCENGYRVVTNVGEDGGQSVHHLHFHVLAQRSLAWPPG</sequence>